<accession>X1UFJ1</accession>
<organism evidence="1">
    <name type="scientific">marine sediment metagenome</name>
    <dbReference type="NCBI Taxonomy" id="412755"/>
    <lineage>
        <taxon>unclassified sequences</taxon>
        <taxon>metagenomes</taxon>
        <taxon>ecological metagenomes</taxon>
    </lineage>
</organism>
<dbReference type="EMBL" id="BARW01042649">
    <property type="protein sequence ID" value="GAJ16304.1"/>
    <property type="molecule type" value="Genomic_DNA"/>
</dbReference>
<feature type="non-terminal residue" evidence="1">
    <location>
        <position position="48"/>
    </location>
</feature>
<evidence type="ECO:0008006" key="2">
    <source>
        <dbReference type="Google" id="ProtNLM"/>
    </source>
</evidence>
<dbReference type="InterPro" id="IPR038071">
    <property type="entry name" value="UROD/MetE-like_sf"/>
</dbReference>
<protein>
    <recommendedName>
        <fullName evidence="2">Uroporphyrinogen decarboxylase (URO-D) domain-containing protein</fullName>
    </recommendedName>
</protein>
<dbReference type="SUPFAM" id="SSF51726">
    <property type="entry name" value="UROD/MetE-like"/>
    <property type="match status" value="1"/>
</dbReference>
<name>X1UFJ1_9ZZZZ</name>
<gene>
    <name evidence="1" type="ORF">S12H4_63060</name>
</gene>
<evidence type="ECO:0000313" key="1">
    <source>
        <dbReference type="EMBL" id="GAJ16304.1"/>
    </source>
</evidence>
<dbReference type="Gene3D" id="3.20.20.210">
    <property type="match status" value="1"/>
</dbReference>
<reference evidence="1" key="1">
    <citation type="journal article" date="2014" name="Front. Microbiol.">
        <title>High frequency of phylogenetically diverse reductive dehalogenase-homologous genes in deep subseafloor sedimentary metagenomes.</title>
        <authorList>
            <person name="Kawai M."/>
            <person name="Futagami T."/>
            <person name="Toyoda A."/>
            <person name="Takaki Y."/>
            <person name="Nishi S."/>
            <person name="Hori S."/>
            <person name="Arai W."/>
            <person name="Tsubouchi T."/>
            <person name="Morono Y."/>
            <person name="Uchiyama I."/>
            <person name="Ito T."/>
            <person name="Fujiyama A."/>
            <person name="Inagaki F."/>
            <person name="Takami H."/>
        </authorList>
    </citation>
    <scope>NUCLEOTIDE SEQUENCE</scope>
    <source>
        <strain evidence="1">Expedition CK06-06</strain>
    </source>
</reference>
<comment type="caution">
    <text evidence="1">The sequence shown here is derived from an EMBL/GenBank/DDBJ whole genome shotgun (WGS) entry which is preliminary data.</text>
</comment>
<proteinExistence type="predicted"/>
<sequence>MEEFEFPFIKRFVKMAHDKNLKFCLHVDGDITSLFPAFIEMGIDVVHP</sequence>
<dbReference type="AlphaFoldDB" id="X1UFJ1"/>